<dbReference type="InterPro" id="IPR045347">
    <property type="entry name" value="HIND"/>
</dbReference>
<comment type="similarity">
    <text evidence="2">Belongs to the SNU66/SART1 family.</text>
</comment>
<dbReference type="GO" id="GO:0000481">
    <property type="term" value="P:maturation of 5S rRNA"/>
    <property type="evidence" value="ECO:0007669"/>
    <property type="project" value="TreeGrafter"/>
</dbReference>
<keyword evidence="4" id="KW-0508">mRNA splicing</keyword>
<gene>
    <name evidence="7" type="ORF">LPLAT_LOCUS10018</name>
</gene>
<evidence type="ECO:0008006" key="9">
    <source>
        <dbReference type="Google" id="ProtNLM"/>
    </source>
</evidence>
<name>A0AAV2NVQ8_9HYME</name>
<dbReference type="EMBL" id="OZ034828">
    <property type="protein sequence ID" value="CAL1684383.1"/>
    <property type="molecule type" value="Genomic_DNA"/>
</dbReference>
<feature type="region of interest" description="Disordered" evidence="6">
    <location>
        <begin position="619"/>
        <end position="644"/>
    </location>
</feature>
<evidence type="ECO:0000256" key="6">
    <source>
        <dbReference type="SAM" id="MobiDB-lite"/>
    </source>
</evidence>
<evidence type="ECO:0000256" key="1">
    <source>
        <dbReference type="ARBA" id="ARBA00004123"/>
    </source>
</evidence>
<keyword evidence="5" id="KW-0539">Nucleus</keyword>
<evidence type="ECO:0000313" key="8">
    <source>
        <dbReference type="Proteomes" id="UP001497644"/>
    </source>
</evidence>
<protein>
    <recommendedName>
        <fullName evidence="9">U4/U6.U5 tri-snRNP-associated protein 1</fullName>
    </recommendedName>
</protein>
<keyword evidence="8" id="KW-1185">Reference proteome</keyword>
<keyword evidence="3" id="KW-0507">mRNA processing</keyword>
<comment type="subcellular location">
    <subcellularLocation>
        <location evidence="1">Nucleus</location>
    </subcellularLocation>
</comment>
<dbReference type="Pfam" id="PF03343">
    <property type="entry name" value="SART-1"/>
    <property type="match status" value="1"/>
</dbReference>
<dbReference type="Proteomes" id="UP001497644">
    <property type="component" value="Chromosome 5"/>
</dbReference>
<accession>A0AAV2NVQ8</accession>
<feature type="compositionally biased region" description="Basic and acidic residues" evidence="6">
    <location>
        <begin position="115"/>
        <end position="137"/>
    </location>
</feature>
<evidence type="ECO:0000256" key="4">
    <source>
        <dbReference type="ARBA" id="ARBA00023187"/>
    </source>
</evidence>
<dbReference type="InterPro" id="IPR005011">
    <property type="entry name" value="SNU66/SART1"/>
</dbReference>
<feature type="compositionally biased region" description="Basic residues" evidence="6">
    <location>
        <begin position="1"/>
        <end position="24"/>
    </location>
</feature>
<dbReference type="PANTHER" id="PTHR14152:SF5">
    <property type="entry name" value="U4_U6.U5 TRI-SNRNP-ASSOCIATED PROTEIN 1"/>
    <property type="match status" value="1"/>
</dbReference>
<proteinExistence type="inferred from homology"/>
<dbReference type="Pfam" id="PF19252">
    <property type="entry name" value="HIND"/>
    <property type="match status" value="1"/>
</dbReference>
<evidence type="ECO:0000313" key="7">
    <source>
        <dbReference type="EMBL" id="CAL1684383.1"/>
    </source>
</evidence>
<evidence type="ECO:0000256" key="5">
    <source>
        <dbReference type="ARBA" id="ARBA00023242"/>
    </source>
</evidence>
<reference evidence="7" key="1">
    <citation type="submission" date="2024-04" db="EMBL/GenBank/DDBJ databases">
        <authorList>
            <consortium name="Molecular Ecology Group"/>
        </authorList>
    </citation>
    <scope>NUCLEOTIDE SEQUENCE</scope>
</reference>
<dbReference type="GO" id="GO:0045292">
    <property type="term" value="P:mRNA cis splicing, via spliceosome"/>
    <property type="evidence" value="ECO:0007669"/>
    <property type="project" value="TreeGrafter"/>
</dbReference>
<sequence length="746" mass="85453">MGSNKRHKTEKSRDAKKKRHRSRSRSYTPDREKSEKHRHHKKHRRKERKDYDSDVEIVNAPPPPKISKLSHPSTPPPPEISKQRSPSPVKGGASQASLSIEETNKLRAKLGLKPLDVDNTPKDDPNKIKDDLGEFYHKPAPNNNEKIKAQKLREKIGTQKEKRQIEANLSRVKNLGECDSDDDTRAWISKSRQLEEEKKKAEKRAKMLDQLDEEFGIGNLVREEIHTARNTAYTEKDLKGLKVEHNVETFEEGKTVILTLKDQEVLNENADLLVNVNMIDNERYKRSVLNKIKKPTYDPYDDENFDEYGFPKNKVLEKYDEEIDGEKKDNFVLGTNNAVELKRRQIETVKQRLANKKLETLQMAEPKLASEYYNEEELAKFKKPKKKIRKIRTKRKFKVDDLVPVDNDYLRDLGSRRKKKPEDLKDNDALDVDDLEAPTEDLTGIQLEEDDKELELHMALKKAQRLKEGHSIGIQKTVETIKQEILNSEENQVGNIVLNSTAEFCRTLGDIPTYGLAGNREENGQELMDFEIDGIKDEPPVNEDEDDGRGAWNTVHLDENTSEPVVMEAAILDAEPSLGHGVGGALKLAMSKGYLQKEDSNRPSASRFAHLQAQNYSIEDKTYGDDDKFGRRDRFNGPTSDFKEKDSFKPNVKLEYIDDDGHVLSAKEAFRYLSHKFHGKGPGKNKVEKRMKKAEQEVLMKRMSSTDTPLGTLNLLQAKQKETQSPYIVLSGNKQMQTTSIAKTKH</sequence>
<evidence type="ECO:0000256" key="2">
    <source>
        <dbReference type="ARBA" id="ARBA00006076"/>
    </source>
</evidence>
<dbReference type="PANTHER" id="PTHR14152">
    <property type="entry name" value="SQUAMOUS CELL CARCINOMA ANTIGEN RECOGNISED BY CYTOTOXIC T LYMPHOCYTES"/>
    <property type="match status" value="1"/>
</dbReference>
<feature type="compositionally biased region" description="Basic residues" evidence="6">
    <location>
        <begin position="36"/>
        <end position="47"/>
    </location>
</feature>
<dbReference type="AlphaFoldDB" id="A0AAV2NVQ8"/>
<dbReference type="GO" id="GO:0046540">
    <property type="term" value="C:U4/U6 x U5 tri-snRNP complex"/>
    <property type="evidence" value="ECO:0007669"/>
    <property type="project" value="InterPro"/>
</dbReference>
<organism evidence="7 8">
    <name type="scientific">Lasius platythorax</name>
    <dbReference type="NCBI Taxonomy" id="488582"/>
    <lineage>
        <taxon>Eukaryota</taxon>
        <taxon>Metazoa</taxon>
        <taxon>Ecdysozoa</taxon>
        <taxon>Arthropoda</taxon>
        <taxon>Hexapoda</taxon>
        <taxon>Insecta</taxon>
        <taxon>Pterygota</taxon>
        <taxon>Neoptera</taxon>
        <taxon>Endopterygota</taxon>
        <taxon>Hymenoptera</taxon>
        <taxon>Apocrita</taxon>
        <taxon>Aculeata</taxon>
        <taxon>Formicoidea</taxon>
        <taxon>Formicidae</taxon>
        <taxon>Formicinae</taxon>
        <taxon>Lasius</taxon>
        <taxon>Lasius</taxon>
    </lineage>
</organism>
<feature type="region of interest" description="Disordered" evidence="6">
    <location>
        <begin position="1"/>
        <end position="145"/>
    </location>
</feature>
<evidence type="ECO:0000256" key="3">
    <source>
        <dbReference type="ARBA" id="ARBA00022664"/>
    </source>
</evidence>